<dbReference type="STRING" id="1235591.CAK95_04515"/>
<evidence type="ECO:0000259" key="3">
    <source>
        <dbReference type="Pfam" id="PF09917"/>
    </source>
</evidence>
<dbReference type="Proteomes" id="UP000194137">
    <property type="component" value="Chromosome"/>
</dbReference>
<dbReference type="AlphaFoldDB" id="A0A1W6ZM24"/>
<sequence length="198" mass="20261">MKKLLVLTVFLVLNAGQAVAQAPASPASAPDPTGDWRVEEGTAHIRVAICDGALWGVIGWEQSPGTDSENPDPALRTRPTLGMPILMNMKPDTKKPEANKWVGKIYNAKNGKMYDSNVTLVSPTALKVQGCVLGVFCGGETWTKVADAPAPTTAPAPSTKGKGAAGAGGASATTTTGSAASLNASVCSRLGSVPRPAH</sequence>
<accession>A0A1W6ZM24</accession>
<keyword evidence="2" id="KW-0732">Signal</keyword>
<keyword evidence="5" id="KW-1185">Reference proteome</keyword>
<evidence type="ECO:0000313" key="5">
    <source>
        <dbReference type="Proteomes" id="UP000194137"/>
    </source>
</evidence>
<feature type="compositionally biased region" description="Low complexity" evidence="1">
    <location>
        <begin position="148"/>
        <end position="162"/>
    </location>
</feature>
<dbReference type="RefSeq" id="WP_086086854.1">
    <property type="nucleotide sequence ID" value="NZ_CP021112.1"/>
</dbReference>
<feature type="chain" id="PRO_5012484422" description="DUF2147 domain-containing protein" evidence="2">
    <location>
        <begin position="21"/>
        <end position="198"/>
    </location>
</feature>
<protein>
    <recommendedName>
        <fullName evidence="3">DUF2147 domain-containing protein</fullName>
    </recommendedName>
</protein>
<dbReference type="PANTHER" id="PTHR36919:SF2">
    <property type="entry name" value="BLL6627 PROTEIN"/>
    <property type="match status" value="1"/>
</dbReference>
<gene>
    <name evidence="4" type="ORF">CAK95_04515</name>
</gene>
<dbReference type="Gene3D" id="2.40.128.520">
    <property type="match status" value="1"/>
</dbReference>
<dbReference type="Pfam" id="PF09917">
    <property type="entry name" value="DUF2147"/>
    <property type="match status" value="1"/>
</dbReference>
<reference evidence="4 5" key="1">
    <citation type="submission" date="2017-05" db="EMBL/GenBank/DDBJ databases">
        <title>Full genome sequence of Pseudorhodoplanes sinuspersici.</title>
        <authorList>
            <person name="Dastgheib S.M.M."/>
            <person name="Shavandi M."/>
            <person name="Tirandaz H."/>
        </authorList>
    </citation>
    <scope>NUCLEOTIDE SEQUENCE [LARGE SCALE GENOMIC DNA]</scope>
    <source>
        <strain evidence="4 5">RIPI110</strain>
    </source>
</reference>
<dbReference type="KEGG" id="psin:CAK95_04515"/>
<dbReference type="EMBL" id="CP021112">
    <property type="protein sequence ID" value="ARP98436.1"/>
    <property type="molecule type" value="Genomic_DNA"/>
</dbReference>
<proteinExistence type="predicted"/>
<evidence type="ECO:0000313" key="4">
    <source>
        <dbReference type="EMBL" id="ARP98436.1"/>
    </source>
</evidence>
<evidence type="ECO:0000256" key="2">
    <source>
        <dbReference type="SAM" id="SignalP"/>
    </source>
</evidence>
<evidence type="ECO:0000256" key="1">
    <source>
        <dbReference type="SAM" id="MobiDB-lite"/>
    </source>
</evidence>
<dbReference type="InterPro" id="IPR019223">
    <property type="entry name" value="DUF2147"/>
</dbReference>
<feature type="domain" description="DUF2147" evidence="3">
    <location>
        <begin position="34"/>
        <end position="144"/>
    </location>
</feature>
<organism evidence="4 5">
    <name type="scientific">Pseudorhodoplanes sinuspersici</name>
    <dbReference type="NCBI Taxonomy" id="1235591"/>
    <lineage>
        <taxon>Bacteria</taxon>
        <taxon>Pseudomonadati</taxon>
        <taxon>Pseudomonadota</taxon>
        <taxon>Alphaproteobacteria</taxon>
        <taxon>Hyphomicrobiales</taxon>
        <taxon>Pseudorhodoplanes</taxon>
    </lineage>
</organism>
<dbReference type="PANTHER" id="PTHR36919">
    <property type="entry name" value="BLR1215 PROTEIN"/>
    <property type="match status" value="1"/>
</dbReference>
<feature type="signal peptide" evidence="2">
    <location>
        <begin position="1"/>
        <end position="20"/>
    </location>
</feature>
<name>A0A1W6ZM24_9HYPH</name>
<dbReference type="OrthoDB" id="9811671at2"/>
<feature type="region of interest" description="Disordered" evidence="1">
    <location>
        <begin position="148"/>
        <end position="177"/>
    </location>
</feature>